<keyword evidence="3" id="KW-0815">Transposition</keyword>
<dbReference type="GO" id="GO:0003677">
    <property type="term" value="F:DNA binding"/>
    <property type="evidence" value="ECO:0007669"/>
    <property type="project" value="UniProtKB-KW"/>
</dbReference>
<evidence type="ECO:0000256" key="6">
    <source>
        <dbReference type="SAM" id="MobiDB-lite"/>
    </source>
</evidence>
<dbReference type="InterPro" id="IPR002559">
    <property type="entry name" value="Transposase_11"/>
</dbReference>
<dbReference type="AlphaFoldDB" id="A0A1N6HWL5"/>
<dbReference type="PANTHER" id="PTHR35604:SF2">
    <property type="entry name" value="TRANSPOSASE INSH FOR INSERTION SEQUENCE ELEMENT IS5A-RELATED"/>
    <property type="match status" value="1"/>
</dbReference>
<feature type="domain" description="Transposase IS4-like" evidence="7">
    <location>
        <begin position="185"/>
        <end position="336"/>
    </location>
</feature>
<dbReference type="Pfam" id="PF01609">
    <property type="entry name" value="DDE_Tnp_1"/>
    <property type="match status" value="1"/>
</dbReference>
<feature type="region of interest" description="Disordered" evidence="6">
    <location>
        <begin position="145"/>
        <end position="173"/>
    </location>
</feature>
<evidence type="ECO:0000256" key="5">
    <source>
        <dbReference type="ARBA" id="ARBA00023172"/>
    </source>
</evidence>
<evidence type="ECO:0000313" key="9">
    <source>
        <dbReference type="EMBL" id="SIO24039.1"/>
    </source>
</evidence>
<name>A0A1N6HWL5_9PROT</name>
<dbReference type="STRING" id="44575.SAMN05216419_10642"/>
<evidence type="ECO:0000256" key="1">
    <source>
        <dbReference type="ARBA" id="ARBA00003544"/>
    </source>
</evidence>
<evidence type="ECO:0000256" key="3">
    <source>
        <dbReference type="ARBA" id="ARBA00022578"/>
    </source>
</evidence>
<keyword evidence="5" id="KW-0233">DNA recombination</keyword>
<reference evidence="9 10" key="1">
    <citation type="submission" date="2016-12" db="EMBL/GenBank/DDBJ databases">
        <authorList>
            <person name="Song W.-J."/>
            <person name="Kurnit D.M."/>
        </authorList>
    </citation>
    <scope>NUCLEOTIDE SEQUENCE [LARGE SCALE GENOMIC DNA]</scope>
    <source>
        <strain evidence="9 10">ATCC 49181</strain>
    </source>
</reference>
<gene>
    <name evidence="9" type="ORF">SAMN02743940_1400</name>
</gene>
<dbReference type="EMBL" id="FSRO01000001">
    <property type="protein sequence ID" value="SIO24039.1"/>
    <property type="molecule type" value="Genomic_DNA"/>
</dbReference>
<dbReference type="Pfam" id="PF05598">
    <property type="entry name" value="DUF772"/>
    <property type="match status" value="1"/>
</dbReference>
<evidence type="ECO:0000256" key="2">
    <source>
        <dbReference type="ARBA" id="ARBA00010075"/>
    </source>
</evidence>
<evidence type="ECO:0000313" key="10">
    <source>
        <dbReference type="Proteomes" id="UP000185062"/>
    </source>
</evidence>
<keyword evidence="4" id="KW-0238">DNA-binding</keyword>
<proteinExistence type="inferred from homology"/>
<keyword evidence="10" id="KW-1185">Reference proteome</keyword>
<dbReference type="PANTHER" id="PTHR35604">
    <property type="entry name" value="TRANSPOSASE INSH FOR INSERTION SEQUENCE ELEMENT IS5A-RELATED"/>
    <property type="match status" value="1"/>
</dbReference>
<comment type="similarity">
    <text evidence="2">Belongs to the transposase 11 family.</text>
</comment>
<evidence type="ECO:0000259" key="8">
    <source>
        <dbReference type="Pfam" id="PF05598"/>
    </source>
</evidence>
<organism evidence="9 10">
    <name type="scientific">Nitrosomonas cryotolerans ATCC 49181</name>
    <dbReference type="NCBI Taxonomy" id="1131553"/>
    <lineage>
        <taxon>Bacteria</taxon>
        <taxon>Pseudomonadati</taxon>
        <taxon>Pseudomonadota</taxon>
        <taxon>Betaproteobacteria</taxon>
        <taxon>Nitrosomonadales</taxon>
        <taxon>Nitrosomonadaceae</taxon>
        <taxon>Nitrosomonas</taxon>
    </lineage>
</organism>
<accession>A0A1N6HWL5</accession>
<dbReference type="Proteomes" id="UP000185062">
    <property type="component" value="Unassembled WGS sequence"/>
</dbReference>
<dbReference type="NCBIfam" id="NF033581">
    <property type="entry name" value="transpos_IS5_4"/>
    <property type="match status" value="1"/>
</dbReference>
<protein>
    <submittedName>
        <fullName evidence="9">Transposase, IS5 family</fullName>
    </submittedName>
</protein>
<evidence type="ECO:0000259" key="7">
    <source>
        <dbReference type="Pfam" id="PF01609"/>
    </source>
</evidence>
<dbReference type="InterPro" id="IPR047959">
    <property type="entry name" value="Transpos_IS5"/>
</dbReference>
<dbReference type="GO" id="GO:0004803">
    <property type="term" value="F:transposase activity"/>
    <property type="evidence" value="ECO:0007669"/>
    <property type="project" value="InterPro"/>
</dbReference>
<dbReference type="InterPro" id="IPR008490">
    <property type="entry name" value="Transposase_InsH_N"/>
</dbReference>
<sequence>MCIVSFSDFDVVRRTRKGSFLNQIDHLIDWVSIEKVISQHYAPATDVTGRPAYPGLLLFKMLLVGIWHGGLSDEAVEDMANANLYVMRFLGLSLEDDVPDHSVLSRFRTRLTAAQAWDNLLEQINQQIHALNVTVKTGCHIDASITHSPRKPKTKPPYEVVNDREERDDESSAQATMRVIEVNQPGVDTDARWVRKGGKSMFGYKQHTLVDDNGLVMVVETTAANQHDSQPMLKLLDKAAIKPGSRVYGDKAYCSQKHREALKSRSIKNGIQDKAVKNKPLTQRQLQRNRLITKVRYVVERTFGSQARWFGSKFLRYRGLAKAHAWHILQAMAYNLKRLPKLFVQNLVIQETCAF</sequence>
<feature type="domain" description="Transposase InsH N-terminal" evidence="8">
    <location>
        <begin position="14"/>
        <end position="110"/>
    </location>
</feature>
<evidence type="ECO:0000256" key="4">
    <source>
        <dbReference type="ARBA" id="ARBA00023125"/>
    </source>
</evidence>
<dbReference type="GO" id="GO:0006313">
    <property type="term" value="P:DNA transposition"/>
    <property type="evidence" value="ECO:0007669"/>
    <property type="project" value="InterPro"/>
</dbReference>
<comment type="function">
    <text evidence="1">Involved in the transposition of the insertion sequence IS5.</text>
</comment>